<feature type="region of interest" description="Disordered" evidence="1">
    <location>
        <begin position="1"/>
        <end position="101"/>
    </location>
</feature>
<evidence type="ECO:0000313" key="2">
    <source>
        <dbReference type="EMBL" id="CAL1369681.1"/>
    </source>
</evidence>
<dbReference type="Proteomes" id="UP001497516">
    <property type="component" value="Chromosome 2"/>
</dbReference>
<feature type="compositionally biased region" description="Polar residues" evidence="1">
    <location>
        <begin position="1"/>
        <end position="13"/>
    </location>
</feature>
<keyword evidence="3" id="KW-1185">Reference proteome</keyword>
<dbReference type="AlphaFoldDB" id="A0AAV2D7Z2"/>
<feature type="compositionally biased region" description="Basic and acidic residues" evidence="1">
    <location>
        <begin position="50"/>
        <end position="66"/>
    </location>
</feature>
<gene>
    <name evidence="2" type="ORF">LTRI10_LOCUS12164</name>
</gene>
<proteinExistence type="predicted"/>
<protein>
    <submittedName>
        <fullName evidence="2">Uncharacterized protein</fullName>
    </submittedName>
</protein>
<sequence length="101" mass="11223">MSRFPNPSRTSPPLWNCCRRSRKPPPPFSHPTDVATAAKHQNRGSILADLGRRTEEKNLPPTHHEPVAFSLPPIERGTTSSDRSTTREPEGKVLLSSSFPL</sequence>
<name>A0AAV2D7Z2_9ROSI</name>
<reference evidence="2 3" key="1">
    <citation type="submission" date="2024-04" db="EMBL/GenBank/DDBJ databases">
        <authorList>
            <person name="Fracassetti M."/>
        </authorList>
    </citation>
    <scope>NUCLEOTIDE SEQUENCE [LARGE SCALE GENOMIC DNA]</scope>
</reference>
<organism evidence="2 3">
    <name type="scientific">Linum trigynum</name>
    <dbReference type="NCBI Taxonomy" id="586398"/>
    <lineage>
        <taxon>Eukaryota</taxon>
        <taxon>Viridiplantae</taxon>
        <taxon>Streptophyta</taxon>
        <taxon>Embryophyta</taxon>
        <taxon>Tracheophyta</taxon>
        <taxon>Spermatophyta</taxon>
        <taxon>Magnoliopsida</taxon>
        <taxon>eudicotyledons</taxon>
        <taxon>Gunneridae</taxon>
        <taxon>Pentapetalae</taxon>
        <taxon>rosids</taxon>
        <taxon>fabids</taxon>
        <taxon>Malpighiales</taxon>
        <taxon>Linaceae</taxon>
        <taxon>Linum</taxon>
    </lineage>
</organism>
<evidence type="ECO:0000256" key="1">
    <source>
        <dbReference type="SAM" id="MobiDB-lite"/>
    </source>
</evidence>
<accession>A0AAV2D7Z2</accession>
<dbReference type="EMBL" id="OZ034815">
    <property type="protein sequence ID" value="CAL1369681.1"/>
    <property type="molecule type" value="Genomic_DNA"/>
</dbReference>
<evidence type="ECO:0000313" key="3">
    <source>
        <dbReference type="Proteomes" id="UP001497516"/>
    </source>
</evidence>